<keyword evidence="3" id="KW-0285">Flavoprotein</keyword>
<dbReference type="PANTHER" id="PTHR43884">
    <property type="entry name" value="ACYL-COA DEHYDROGENASE"/>
    <property type="match status" value="1"/>
</dbReference>
<comment type="caution">
    <text evidence="8">The sequence shown here is derived from an EMBL/GenBank/DDBJ whole genome shotgun (WGS) entry which is preliminary data.</text>
</comment>
<dbReference type="GO" id="GO:0003995">
    <property type="term" value="F:acyl-CoA dehydrogenase activity"/>
    <property type="evidence" value="ECO:0007669"/>
    <property type="project" value="TreeGrafter"/>
</dbReference>
<accession>A0A3R8VJY8</accession>
<dbReference type="Proteomes" id="UP000276506">
    <property type="component" value="Unassembled WGS sequence"/>
</dbReference>
<dbReference type="SUPFAM" id="SSF56645">
    <property type="entry name" value="Acyl-CoA dehydrogenase NM domain-like"/>
    <property type="match status" value="1"/>
</dbReference>
<feature type="domain" description="Acyl-CoA dehydrogenase/oxidase N-terminal" evidence="7">
    <location>
        <begin position="24"/>
        <end position="120"/>
    </location>
</feature>
<comment type="similarity">
    <text evidence="2">Belongs to the acyl-CoA dehydrogenase family.</text>
</comment>
<keyword evidence="4" id="KW-0274">FAD</keyword>
<evidence type="ECO:0000256" key="1">
    <source>
        <dbReference type="ARBA" id="ARBA00001974"/>
    </source>
</evidence>
<comment type="cofactor">
    <cofactor evidence="1">
        <name>FAD</name>
        <dbReference type="ChEBI" id="CHEBI:57692"/>
    </cofactor>
</comment>
<dbReference type="Gene3D" id="1.20.140.10">
    <property type="entry name" value="Butyryl-CoA Dehydrogenase, subunit A, domain 3"/>
    <property type="match status" value="1"/>
</dbReference>
<dbReference type="AlphaFoldDB" id="A0A3R8VJY8"/>
<evidence type="ECO:0000259" key="7">
    <source>
        <dbReference type="Pfam" id="PF02771"/>
    </source>
</evidence>
<proteinExistence type="inferred from homology"/>
<sequence>MFISRSLPLFEGIRMQADHADDLASIRDQAQRLLLDLTTPEHLKSLLNEPGSFDGTLWDHAVEQGWTTVAVPERFGGLGLGWGGLAVLSEELGQVTGSLPLMANTLAIYVLIAAGAAEYDAHLQGLVEGSRIACLALATPEESGLSGNSAVRESQGRLSGYSAATPFASIADVALVRAGQYLYLVPLDQKGIERRIGDTFDNARATAVLRFDEVQAQRLGNASLVAELGSLAALITAFEQIGGTQACLNMACDYARERRAFGQVIGSFQGIKHKLAEIYCLLEIARGCASDALDAWEQNLPDRQPLTCAARIAATRAYDLAAQENLHVHGGMGVTWEAMPHHHYRRSRSLALELGGLPYWREWLLAELGIESATELAG</sequence>
<organism evidence="8 9">
    <name type="scientific">Stutzerimonas xanthomarina</name>
    <dbReference type="NCBI Taxonomy" id="271420"/>
    <lineage>
        <taxon>Bacteria</taxon>
        <taxon>Pseudomonadati</taxon>
        <taxon>Pseudomonadota</taxon>
        <taxon>Gammaproteobacteria</taxon>
        <taxon>Pseudomonadales</taxon>
        <taxon>Pseudomonadaceae</taxon>
        <taxon>Stutzerimonas</taxon>
    </lineage>
</organism>
<dbReference type="InterPro" id="IPR013786">
    <property type="entry name" value="AcylCoA_DH/ox_N"/>
</dbReference>
<evidence type="ECO:0000313" key="8">
    <source>
        <dbReference type="EMBL" id="RRV13411.1"/>
    </source>
</evidence>
<name>A0A3R8VJY8_9GAMM</name>
<dbReference type="SUPFAM" id="SSF47203">
    <property type="entry name" value="Acyl-CoA dehydrogenase C-terminal domain-like"/>
    <property type="match status" value="1"/>
</dbReference>
<feature type="domain" description="Acyl-CoA dehydrogenase/oxidase C-terminal" evidence="6">
    <location>
        <begin position="235"/>
        <end position="352"/>
    </location>
</feature>
<evidence type="ECO:0000256" key="5">
    <source>
        <dbReference type="ARBA" id="ARBA00023002"/>
    </source>
</evidence>
<dbReference type="Pfam" id="PF02771">
    <property type="entry name" value="Acyl-CoA_dh_N"/>
    <property type="match status" value="1"/>
</dbReference>
<dbReference type="Pfam" id="PF00441">
    <property type="entry name" value="Acyl-CoA_dh_1"/>
    <property type="match status" value="1"/>
</dbReference>
<evidence type="ECO:0000259" key="6">
    <source>
        <dbReference type="Pfam" id="PF00441"/>
    </source>
</evidence>
<gene>
    <name evidence="8" type="ORF">EGJ28_07305</name>
</gene>
<evidence type="ECO:0000256" key="3">
    <source>
        <dbReference type="ARBA" id="ARBA00022630"/>
    </source>
</evidence>
<dbReference type="GO" id="GO:0050660">
    <property type="term" value="F:flavin adenine dinucleotide binding"/>
    <property type="evidence" value="ECO:0007669"/>
    <property type="project" value="InterPro"/>
</dbReference>
<dbReference type="EMBL" id="RHQL01000002">
    <property type="protein sequence ID" value="RRV13411.1"/>
    <property type="molecule type" value="Genomic_DNA"/>
</dbReference>
<evidence type="ECO:0000313" key="9">
    <source>
        <dbReference type="Proteomes" id="UP000276506"/>
    </source>
</evidence>
<dbReference type="InterPro" id="IPR009075">
    <property type="entry name" value="AcylCo_DH/oxidase_C"/>
</dbReference>
<dbReference type="InterPro" id="IPR037069">
    <property type="entry name" value="AcylCoA_DH/ox_N_sf"/>
</dbReference>
<dbReference type="InterPro" id="IPR009100">
    <property type="entry name" value="AcylCoA_DH/oxidase_NM_dom_sf"/>
</dbReference>
<dbReference type="InterPro" id="IPR036250">
    <property type="entry name" value="AcylCo_DH-like_C"/>
</dbReference>
<keyword evidence="5" id="KW-0560">Oxidoreductase</keyword>
<dbReference type="Gene3D" id="1.10.540.10">
    <property type="entry name" value="Acyl-CoA dehydrogenase/oxidase, N-terminal domain"/>
    <property type="match status" value="1"/>
</dbReference>
<dbReference type="PANTHER" id="PTHR43884:SF20">
    <property type="entry name" value="ACYL-COA DEHYDROGENASE FADE28"/>
    <property type="match status" value="1"/>
</dbReference>
<reference evidence="8 9" key="1">
    <citation type="submission" date="2018-10" db="EMBL/GenBank/DDBJ databases">
        <title>Transmission dynamics of multidrug resistant bacteria on intensive care unit surfaces.</title>
        <authorList>
            <person name="D'Souza A.W."/>
            <person name="Potter R.F."/>
            <person name="Wallace M."/>
            <person name="Shupe A."/>
            <person name="Patel S."/>
            <person name="Sun S."/>
            <person name="Gul D."/>
            <person name="Kwon J.H."/>
            <person name="Andleeb S."/>
            <person name="Burnham C.-A.D."/>
            <person name="Dantas G."/>
        </authorList>
    </citation>
    <scope>NUCLEOTIDE SEQUENCE [LARGE SCALE GENOMIC DNA]</scope>
    <source>
        <strain evidence="8 9">PX_177</strain>
    </source>
</reference>
<evidence type="ECO:0000256" key="2">
    <source>
        <dbReference type="ARBA" id="ARBA00009347"/>
    </source>
</evidence>
<evidence type="ECO:0000256" key="4">
    <source>
        <dbReference type="ARBA" id="ARBA00022827"/>
    </source>
</evidence>
<protein>
    <submittedName>
        <fullName evidence="8">Acyl-CoA dehydrogenase</fullName>
    </submittedName>
</protein>